<proteinExistence type="predicted"/>
<organism evidence="1 2">
    <name type="scientific">Anas platyrhynchos</name>
    <name type="common">Mallard</name>
    <name type="synonym">Anas boschas</name>
    <dbReference type="NCBI Taxonomy" id="8839"/>
    <lineage>
        <taxon>Eukaryota</taxon>
        <taxon>Metazoa</taxon>
        <taxon>Chordata</taxon>
        <taxon>Craniata</taxon>
        <taxon>Vertebrata</taxon>
        <taxon>Euteleostomi</taxon>
        <taxon>Archelosauria</taxon>
        <taxon>Archosauria</taxon>
        <taxon>Dinosauria</taxon>
        <taxon>Saurischia</taxon>
        <taxon>Theropoda</taxon>
        <taxon>Coelurosauria</taxon>
        <taxon>Aves</taxon>
        <taxon>Neognathae</taxon>
        <taxon>Galloanserae</taxon>
        <taxon>Anseriformes</taxon>
        <taxon>Anatidae</taxon>
        <taxon>Anatinae</taxon>
        <taxon>Anas</taxon>
    </lineage>
</organism>
<evidence type="ECO:0000313" key="1">
    <source>
        <dbReference type="EMBL" id="EOA96076.1"/>
    </source>
</evidence>
<accession>R0JGG7</accession>
<reference evidence="2" key="1">
    <citation type="journal article" date="2013" name="Nat. Genet.">
        <title>The duck genome and transcriptome provide insight into an avian influenza virus reservoir species.</title>
        <authorList>
            <person name="Huang Y."/>
            <person name="Li Y."/>
            <person name="Burt D.W."/>
            <person name="Chen H."/>
            <person name="Zhang Y."/>
            <person name="Qian W."/>
            <person name="Kim H."/>
            <person name="Gan S."/>
            <person name="Zhao Y."/>
            <person name="Li J."/>
            <person name="Yi K."/>
            <person name="Feng H."/>
            <person name="Zhu P."/>
            <person name="Li B."/>
            <person name="Liu Q."/>
            <person name="Fairley S."/>
            <person name="Magor K.E."/>
            <person name="Du Z."/>
            <person name="Hu X."/>
            <person name="Goodman L."/>
            <person name="Tafer H."/>
            <person name="Vignal A."/>
            <person name="Lee T."/>
            <person name="Kim K.W."/>
            <person name="Sheng Z."/>
            <person name="An Y."/>
            <person name="Searle S."/>
            <person name="Herrero J."/>
            <person name="Groenen M.A."/>
            <person name="Crooijmans R.P."/>
            <person name="Faraut T."/>
            <person name="Cai Q."/>
            <person name="Webster R.G."/>
            <person name="Aldridge J.R."/>
            <person name="Warren W.C."/>
            <person name="Bartschat S."/>
            <person name="Kehr S."/>
            <person name="Marz M."/>
            <person name="Stadler P.F."/>
            <person name="Smith J."/>
            <person name="Kraus R.H."/>
            <person name="Zhao Y."/>
            <person name="Ren L."/>
            <person name="Fei J."/>
            <person name="Morisson M."/>
            <person name="Kaiser P."/>
            <person name="Griffin D.K."/>
            <person name="Rao M."/>
            <person name="Pitel F."/>
            <person name="Wang J."/>
            <person name="Li N."/>
        </authorList>
    </citation>
    <scope>NUCLEOTIDE SEQUENCE [LARGE SCALE GENOMIC DNA]</scope>
</reference>
<keyword evidence="2" id="KW-1185">Reference proteome</keyword>
<name>R0JGG7_ANAPL</name>
<dbReference type="AlphaFoldDB" id="R0JGG7"/>
<dbReference type="EMBL" id="KB744081">
    <property type="protein sequence ID" value="EOA96076.1"/>
    <property type="molecule type" value="Genomic_DNA"/>
</dbReference>
<evidence type="ECO:0000313" key="2">
    <source>
        <dbReference type="Proteomes" id="UP000296049"/>
    </source>
</evidence>
<protein>
    <submittedName>
        <fullName evidence="1">Uncharacterized protein</fullName>
    </submittedName>
</protein>
<gene>
    <name evidence="1" type="ORF">Anapl_17780</name>
</gene>
<sequence>MFAVHLRYGAEQLHEQITFPISLRNEEGSVLQGEFPRGHRYLQSFCTLPFLTSLEGFCKRAATEQQLWL</sequence>
<dbReference type="Proteomes" id="UP000296049">
    <property type="component" value="Unassembled WGS sequence"/>
</dbReference>